<sequence>MRVTNVSLRPTEASNAAGRPALTPELLAATGARYSRSNEGLEAILARIDPNNLDKSVDGIFKMVDYGHASIADMTPVALFIDGISMWLAYELFRISPTAGGQESSTRYIKLDEEGLLSAEELGIPDGDAWQERMGAAFAAYREALAYWEQVALDEPERVRIPAGVNEKAAARMRRNFAFDRARYFLPVAVRTNAMLVQSARAWVSVCQHLLSHPLPEAVRCGERIREELGLSAPRLIKHARKLENTVVGLAAEQVSAQWHSGKKAQAQAFLDVMLPSGALDFAADLAFHNNRYAYIGEGLRRTAVRFGWDGIAFAEIRDLNRHRTGTKYCPLRPVGFYAAQDEHPHADHWAEVGEKASELAELRLLQNDPAYIYETLLGTQFPFEHTTTADKFLYEAELRTGTGAHYRYAKHLRDVLALWYEKFPQTKGLVLEGSAEPE</sequence>
<protein>
    <submittedName>
        <fullName evidence="1">Thymidylate synthase ThyX</fullName>
    </submittedName>
</protein>
<name>A0A7W9W847_ARMRO</name>
<dbReference type="Proteomes" id="UP000520814">
    <property type="component" value="Unassembled WGS sequence"/>
</dbReference>
<accession>A0A7W9W847</accession>
<organism evidence="1 2">
    <name type="scientific">Armatimonas rosea</name>
    <dbReference type="NCBI Taxonomy" id="685828"/>
    <lineage>
        <taxon>Bacteria</taxon>
        <taxon>Bacillati</taxon>
        <taxon>Armatimonadota</taxon>
        <taxon>Armatimonadia</taxon>
        <taxon>Armatimonadales</taxon>
        <taxon>Armatimonadaceae</taxon>
        <taxon>Armatimonas</taxon>
    </lineage>
</organism>
<gene>
    <name evidence="1" type="ORF">HNQ39_004189</name>
</gene>
<dbReference type="Pfam" id="PF02511">
    <property type="entry name" value="Thy1"/>
    <property type="match status" value="1"/>
</dbReference>
<dbReference type="AlphaFoldDB" id="A0A7W9W847"/>
<dbReference type="GO" id="GO:0050797">
    <property type="term" value="F:thymidylate synthase (FAD) activity"/>
    <property type="evidence" value="ECO:0007669"/>
    <property type="project" value="InterPro"/>
</dbReference>
<dbReference type="GO" id="GO:0050660">
    <property type="term" value="F:flavin adenine dinucleotide binding"/>
    <property type="evidence" value="ECO:0007669"/>
    <property type="project" value="InterPro"/>
</dbReference>
<dbReference type="Gene3D" id="3.30.1360.170">
    <property type="match status" value="1"/>
</dbReference>
<dbReference type="InterPro" id="IPR036098">
    <property type="entry name" value="Thymidylate_synthase_ThyX_sf"/>
</dbReference>
<keyword evidence="2" id="KW-1185">Reference proteome</keyword>
<proteinExistence type="predicted"/>
<evidence type="ECO:0000313" key="1">
    <source>
        <dbReference type="EMBL" id="MBB6052368.1"/>
    </source>
</evidence>
<dbReference type="PROSITE" id="PS51331">
    <property type="entry name" value="THYX"/>
    <property type="match status" value="1"/>
</dbReference>
<dbReference type="RefSeq" id="WP_184201283.1">
    <property type="nucleotide sequence ID" value="NZ_JACHGW010000004.1"/>
</dbReference>
<dbReference type="SUPFAM" id="SSF69796">
    <property type="entry name" value="Thymidylate synthase-complementing protein Thy1"/>
    <property type="match status" value="1"/>
</dbReference>
<dbReference type="GO" id="GO:0006231">
    <property type="term" value="P:dTMP biosynthetic process"/>
    <property type="evidence" value="ECO:0007669"/>
    <property type="project" value="InterPro"/>
</dbReference>
<dbReference type="EMBL" id="JACHGW010000004">
    <property type="protein sequence ID" value="MBB6052368.1"/>
    <property type="molecule type" value="Genomic_DNA"/>
</dbReference>
<evidence type="ECO:0000313" key="2">
    <source>
        <dbReference type="Proteomes" id="UP000520814"/>
    </source>
</evidence>
<comment type="caution">
    <text evidence="1">The sequence shown here is derived from an EMBL/GenBank/DDBJ whole genome shotgun (WGS) entry which is preliminary data.</text>
</comment>
<dbReference type="InterPro" id="IPR003669">
    <property type="entry name" value="Thymidylate_synthase_ThyX"/>
</dbReference>
<reference evidence="1 2" key="1">
    <citation type="submission" date="2020-08" db="EMBL/GenBank/DDBJ databases">
        <title>Genomic Encyclopedia of Type Strains, Phase IV (KMG-IV): sequencing the most valuable type-strain genomes for metagenomic binning, comparative biology and taxonomic classification.</title>
        <authorList>
            <person name="Goeker M."/>
        </authorList>
    </citation>
    <scope>NUCLEOTIDE SEQUENCE [LARGE SCALE GENOMIC DNA]</scope>
    <source>
        <strain evidence="1 2">DSM 23562</strain>
    </source>
</reference>